<evidence type="ECO:0000313" key="4">
    <source>
        <dbReference type="Proteomes" id="UP000070589"/>
    </source>
</evidence>
<name>A0A133U5T3_9EURY</name>
<dbReference type="AlphaFoldDB" id="A0A133U5T3"/>
<dbReference type="SUPFAM" id="SSF53213">
    <property type="entry name" value="LigB-like"/>
    <property type="match status" value="1"/>
</dbReference>
<dbReference type="EMBL" id="LHXL01000032">
    <property type="protein sequence ID" value="KXA89552.1"/>
    <property type="molecule type" value="Genomic_DNA"/>
</dbReference>
<comment type="caution">
    <text evidence="3">The sequence shown here is derived from an EMBL/GenBank/DDBJ whole genome shotgun (WGS) entry which is preliminary data.</text>
</comment>
<proteinExistence type="inferred from homology"/>
<sequence length="278" mass="29856">MRDPVVAGQFYAGSANGLRSQVEECFTDAHGPGEIPGVSKGPRKLLGLVSPHAGYPYSGPVAAHGFSKLAEDGKPESVIIIGPNHTGAGPDISFDPSDGWRTPLGEVDIDKDLRDSILDKVEMAELDSYSHSREHSLEVQLPFLQYLFDDDFQIVPICMKGQNVKSSEALGNAIGESVSSDVLIIASTDLTHYESPDVAESRDRKVIEKIEGMDWKGVVELVTEKGYSVCGYGPVSSTLLATENLGAERTELFKYATSGDTAGPSREVVGYCSLGIFK</sequence>
<protein>
    <recommendedName>
        <fullName evidence="2">MEMO1 family protein AKJ62_02910</fullName>
    </recommendedName>
</protein>
<evidence type="ECO:0000256" key="2">
    <source>
        <dbReference type="HAMAP-Rule" id="MF_00055"/>
    </source>
</evidence>
<dbReference type="CDD" id="cd07361">
    <property type="entry name" value="MEMO_like"/>
    <property type="match status" value="1"/>
</dbReference>
<dbReference type="Pfam" id="PF01875">
    <property type="entry name" value="Memo"/>
    <property type="match status" value="1"/>
</dbReference>
<dbReference type="HAMAP" id="MF_00055">
    <property type="entry name" value="MEMO1"/>
    <property type="match status" value="1"/>
</dbReference>
<dbReference type="PANTHER" id="PTHR11060">
    <property type="entry name" value="PROTEIN MEMO1"/>
    <property type="match status" value="1"/>
</dbReference>
<evidence type="ECO:0000256" key="1">
    <source>
        <dbReference type="ARBA" id="ARBA00006315"/>
    </source>
</evidence>
<gene>
    <name evidence="3" type="ORF">AKJ62_02910</name>
</gene>
<dbReference type="NCBIfam" id="TIGR04336">
    <property type="entry name" value="AmmeMemoSam_B"/>
    <property type="match status" value="1"/>
</dbReference>
<keyword evidence="4" id="KW-1185">Reference proteome</keyword>
<organism evidence="3 4">
    <name type="scientific">candidate division MSBL1 archaeon SCGC-AAA259D14</name>
    <dbReference type="NCBI Taxonomy" id="1698261"/>
    <lineage>
        <taxon>Archaea</taxon>
        <taxon>Methanobacteriati</taxon>
        <taxon>Methanobacteriota</taxon>
        <taxon>candidate division MSBL1</taxon>
    </lineage>
</organism>
<dbReference type="Proteomes" id="UP000070589">
    <property type="component" value="Unassembled WGS sequence"/>
</dbReference>
<dbReference type="PANTHER" id="PTHR11060:SF0">
    <property type="entry name" value="PROTEIN MEMO1"/>
    <property type="match status" value="1"/>
</dbReference>
<dbReference type="InterPro" id="IPR002737">
    <property type="entry name" value="MEMO1_fam"/>
</dbReference>
<comment type="similarity">
    <text evidence="1 2">Belongs to the MEMO1 family.</text>
</comment>
<reference evidence="3 4" key="1">
    <citation type="journal article" date="2016" name="Sci. Rep.">
        <title>Metabolic traits of an uncultured archaeal lineage -MSBL1- from brine pools of the Red Sea.</title>
        <authorList>
            <person name="Mwirichia R."/>
            <person name="Alam I."/>
            <person name="Rashid M."/>
            <person name="Vinu M."/>
            <person name="Ba-Alawi W."/>
            <person name="Anthony Kamau A."/>
            <person name="Kamanda Ngugi D."/>
            <person name="Goker M."/>
            <person name="Klenk H.P."/>
            <person name="Bajic V."/>
            <person name="Stingl U."/>
        </authorList>
    </citation>
    <scope>NUCLEOTIDE SEQUENCE [LARGE SCALE GENOMIC DNA]</scope>
    <source>
        <strain evidence="3">SCGC-AAA259D14</strain>
    </source>
</reference>
<dbReference type="Gene3D" id="3.40.830.10">
    <property type="entry name" value="LigB-like"/>
    <property type="match status" value="1"/>
</dbReference>
<dbReference type="PATRIC" id="fig|1698261.3.peg.580"/>
<accession>A0A133U5T3</accession>
<evidence type="ECO:0000313" key="3">
    <source>
        <dbReference type="EMBL" id="KXA89552.1"/>
    </source>
</evidence>